<protein>
    <submittedName>
        <fullName evidence="3">RNA-binding S4 domain-containing protein</fullName>
    </submittedName>
</protein>
<reference evidence="3 4" key="1">
    <citation type="journal article" date="2019" name="Int. J. Syst. Evol. Microbiol.">
        <title>The Global Catalogue of Microorganisms (GCM) 10K type strain sequencing project: providing services to taxonomists for standard genome sequencing and annotation.</title>
        <authorList>
            <consortium name="The Broad Institute Genomics Platform"/>
            <consortium name="The Broad Institute Genome Sequencing Center for Infectious Disease"/>
            <person name="Wu L."/>
            <person name="Ma J."/>
        </authorList>
    </citation>
    <scope>NUCLEOTIDE SEQUENCE [LARGE SCALE GENOMIC DNA]</scope>
    <source>
        <strain evidence="3 4">JCM 15589</strain>
    </source>
</reference>
<sequence length="88" mass="9302">MDARRGSAGDNGRMSSPIEVPISDDMIRLGQFLKLAGLAESGNHARDLVADGEVAVNGEPETRRGRQLLRGDRVTVSTPDGEESAVVA</sequence>
<proteinExistence type="predicted"/>
<evidence type="ECO:0000313" key="4">
    <source>
        <dbReference type="Proteomes" id="UP001501138"/>
    </source>
</evidence>
<comment type="caution">
    <text evidence="3">The sequence shown here is derived from an EMBL/GenBank/DDBJ whole genome shotgun (WGS) entry which is preliminary data.</text>
</comment>
<gene>
    <name evidence="3" type="ORF">GCM10009809_30680</name>
</gene>
<accession>A0ABN2JN14</accession>
<dbReference type="Proteomes" id="UP001501138">
    <property type="component" value="Unassembled WGS sequence"/>
</dbReference>
<evidence type="ECO:0000313" key="3">
    <source>
        <dbReference type="EMBL" id="GAA1733091.1"/>
    </source>
</evidence>
<keyword evidence="1" id="KW-0694">RNA-binding</keyword>
<organism evidence="3 4">
    <name type="scientific">Isoptericola hypogeus</name>
    <dbReference type="NCBI Taxonomy" id="300179"/>
    <lineage>
        <taxon>Bacteria</taxon>
        <taxon>Bacillati</taxon>
        <taxon>Actinomycetota</taxon>
        <taxon>Actinomycetes</taxon>
        <taxon>Micrococcales</taxon>
        <taxon>Promicromonosporaceae</taxon>
        <taxon>Isoptericola</taxon>
    </lineage>
</organism>
<dbReference type="InterPro" id="IPR036986">
    <property type="entry name" value="S4_RNA-bd_sf"/>
</dbReference>
<name>A0ABN2JN14_9MICO</name>
<dbReference type="CDD" id="cd00165">
    <property type="entry name" value="S4"/>
    <property type="match status" value="1"/>
</dbReference>
<dbReference type="Gene3D" id="3.10.290.10">
    <property type="entry name" value="RNA-binding S4 domain"/>
    <property type="match status" value="1"/>
</dbReference>
<dbReference type="EMBL" id="BAAAPM010000006">
    <property type="protein sequence ID" value="GAA1733091.1"/>
    <property type="molecule type" value="Genomic_DNA"/>
</dbReference>
<feature type="region of interest" description="Disordered" evidence="2">
    <location>
        <begin position="59"/>
        <end position="88"/>
    </location>
</feature>
<keyword evidence="4" id="KW-1185">Reference proteome</keyword>
<dbReference type="PROSITE" id="PS50889">
    <property type="entry name" value="S4"/>
    <property type="match status" value="1"/>
</dbReference>
<evidence type="ECO:0000256" key="1">
    <source>
        <dbReference type="PROSITE-ProRule" id="PRU00182"/>
    </source>
</evidence>
<evidence type="ECO:0000256" key="2">
    <source>
        <dbReference type="SAM" id="MobiDB-lite"/>
    </source>
</evidence>
<dbReference type="Pfam" id="PF13275">
    <property type="entry name" value="S4_2"/>
    <property type="match status" value="1"/>
</dbReference>
<dbReference type="SUPFAM" id="SSF55174">
    <property type="entry name" value="Alpha-L RNA-binding motif"/>
    <property type="match status" value="1"/>
</dbReference>
<feature type="compositionally biased region" description="Basic and acidic residues" evidence="2">
    <location>
        <begin position="60"/>
        <end position="73"/>
    </location>
</feature>